<dbReference type="Proteomes" id="UP000298061">
    <property type="component" value="Unassembled WGS sequence"/>
</dbReference>
<dbReference type="OrthoDB" id="3246250at2759"/>
<dbReference type="Pfam" id="PF17919">
    <property type="entry name" value="RT_RNaseH_2"/>
    <property type="match status" value="1"/>
</dbReference>
<name>A0A4Y9ZPD8_9AGAM</name>
<dbReference type="SUPFAM" id="SSF56672">
    <property type="entry name" value="DNA/RNA polymerases"/>
    <property type="match status" value="1"/>
</dbReference>
<sequence>MLKDKFTSAPILAQPDTTKPFSVETNASAFAHGAVLSQDGKDGKSHPCAYLSHSFTDAKHNYDIYDRGLLAIIRALETW</sequence>
<accession>A0A4Y9ZPD8</accession>
<feature type="domain" description="Reverse transcriptase/retrotransposon-derived protein RNase H-like" evidence="1">
    <location>
        <begin position="2"/>
        <end position="79"/>
    </location>
</feature>
<dbReference type="EMBL" id="SFCI01001198">
    <property type="protein sequence ID" value="TFY76465.1"/>
    <property type="molecule type" value="Genomic_DNA"/>
</dbReference>
<proteinExistence type="predicted"/>
<comment type="caution">
    <text evidence="2">The sequence shown here is derived from an EMBL/GenBank/DDBJ whole genome shotgun (WGS) entry which is preliminary data.</text>
</comment>
<dbReference type="PANTHER" id="PTHR34072">
    <property type="entry name" value="ENZYMATIC POLYPROTEIN-RELATED"/>
    <property type="match status" value="1"/>
</dbReference>
<dbReference type="STRING" id="135208.A0A4Y9ZPD8"/>
<dbReference type="AlphaFoldDB" id="A0A4Y9ZPD8"/>
<reference evidence="2 3" key="1">
    <citation type="submission" date="2019-02" db="EMBL/GenBank/DDBJ databases">
        <title>Genome sequencing of the rare red list fungi Hericium alpestre (H. flagellum).</title>
        <authorList>
            <person name="Buettner E."/>
            <person name="Kellner H."/>
        </authorList>
    </citation>
    <scope>NUCLEOTIDE SEQUENCE [LARGE SCALE GENOMIC DNA]</scope>
    <source>
        <strain evidence="2 3">DSM 108284</strain>
    </source>
</reference>
<organism evidence="2 3">
    <name type="scientific">Hericium alpestre</name>
    <dbReference type="NCBI Taxonomy" id="135208"/>
    <lineage>
        <taxon>Eukaryota</taxon>
        <taxon>Fungi</taxon>
        <taxon>Dikarya</taxon>
        <taxon>Basidiomycota</taxon>
        <taxon>Agaricomycotina</taxon>
        <taxon>Agaricomycetes</taxon>
        <taxon>Russulales</taxon>
        <taxon>Hericiaceae</taxon>
        <taxon>Hericium</taxon>
    </lineage>
</organism>
<dbReference type="Gene3D" id="3.10.20.370">
    <property type="match status" value="1"/>
</dbReference>
<evidence type="ECO:0000259" key="1">
    <source>
        <dbReference type="Pfam" id="PF17919"/>
    </source>
</evidence>
<gene>
    <name evidence="2" type="ORF">EWM64_g7546</name>
</gene>
<evidence type="ECO:0000313" key="3">
    <source>
        <dbReference type="Proteomes" id="UP000298061"/>
    </source>
</evidence>
<dbReference type="PANTHER" id="PTHR34072:SF52">
    <property type="entry name" value="RIBONUCLEASE H"/>
    <property type="match status" value="1"/>
</dbReference>
<dbReference type="InterPro" id="IPR041577">
    <property type="entry name" value="RT_RNaseH_2"/>
</dbReference>
<dbReference type="InterPro" id="IPR043502">
    <property type="entry name" value="DNA/RNA_pol_sf"/>
</dbReference>
<protein>
    <recommendedName>
        <fullName evidence="1">Reverse transcriptase/retrotransposon-derived protein RNase H-like domain-containing protein</fullName>
    </recommendedName>
</protein>
<evidence type="ECO:0000313" key="2">
    <source>
        <dbReference type="EMBL" id="TFY76465.1"/>
    </source>
</evidence>
<keyword evidence="3" id="KW-1185">Reference proteome</keyword>